<dbReference type="PANTHER" id="PTHR43298">
    <property type="entry name" value="MULTIDRUG RESISTANCE PROTEIN NORM-RELATED"/>
    <property type="match status" value="1"/>
</dbReference>
<feature type="transmembrane region" description="Helical" evidence="13">
    <location>
        <begin position="21"/>
        <end position="47"/>
    </location>
</feature>
<dbReference type="Proteomes" id="UP000464754">
    <property type="component" value="Chromosome"/>
</dbReference>
<dbReference type="RefSeq" id="WP_240145511.1">
    <property type="nucleotide sequence ID" value="NZ_AP019695.1"/>
</dbReference>
<keyword evidence="11 13" id="KW-0472">Membrane</keyword>
<evidence type="ECO:0000256" key="5">
    <source>
        <dbReference type="ARBA" id="ARBA00022448"/>
    </source>
</evidence>
<proteinExistence type="inferred from homology"/>
<dbReference type="KEGG" id="aarg:Aargi30884_20520"/>
<feature type="transmembrane region" description="Helical" evidence="13">
    <location>
        <begin position="99"/>
        <end position="121"/>
    </location>
</feature>
<keyword evidence="7" id="KW-1003">Cell membrane</keyword>
<dbReference type="GO" id="GO:0015297">
    <property type="term" value="F:antiporter activity"/>
    <property type="evidence" value="ECO:0007669"/>
    <property type="project" value="UniProtKB-KW"/>
</dbReference>
<feature type="transmembrane region" description="Helical" evidence="13">
    <location>
        <begin position="421"/>
        <end position="443"/>
    </location>
</feature>
<evidence type="ECO:0000313" key="15">
    <source>
        <dbReference type="Proteomes" id="UP000464754"/>
    </source>
</evidence>
<evidence type="ECO:0000256" key="10">
    <source>
        <dbReference type="ARBA" id="ARBA00023065"/>
    </source>
</evidence>
<dbReference type="CDD" id="cd13137">
    <property type="entry name" value="MATE_NorM_like"/>
    <property type="match status" value="1"/>
</dbReference>
<keyword evidence="8 13" id="KW-0812">Transmembrane</keyword>
<dbReference type="GO" id="GO:0042910">
    <property type="term" value="F:xenobiotic transmembrane transporter activity"/>
    <property type="evidence" value="ECO:0007669"/>
    <property type="project" value="InterPro"/>
</dbReference>
<sequence length="456" mass="50420">MKSDSIVIENKEKRMFFTNETLRAMIIPLFLEQLLVMLVGLADTFVVSFVGEAAVSGVSLVNSFNTIFIYLFTALASGGAVVVSQYIGRKWHTKAKEGISQLLMISVLFSLFLSLCILPFGKSLLQLLFGRVESSVMDACITYLRISVFSYPALAVYNAGAALYRSIGKTKTTMHISILSNIINVIGNIIGVFVLRAGVAGVAYPSLLARSFSAVVITVLCFKEHDGIRYDKKYIFKWDKEMLSRILRVAIPNGIESGIFQFVKVALSSVIALFGTYQIAANGIAQSIWSVAALVGVTMGPVYITVIGQCMGSKDIQQAVYFFKKLTKITVAFSIVWNLLVFAITPFMINFFSVSEETKHLVILLVLVHNICNALAYPFADPFGKGLRAAGDVKYTMYISLGTTIGVRLILSYLFGIMLHMGVMGIAYAMCLDWISRGIIFYLRFRSGKWKEFTLI</sequence>
<evidence type="ECO:0000256" key="12">
    <source>
        <dbReference type="ARBA" id="ARBA00031636"/>
    </source>
</evidence>
<feature type="transmembrane region" description="Helical" evidence="13">
    <location>
        <begin position="287"/>
        <end position="308"/>
    </location>
</feature>
<dbReference type="InterPro" id="IPR002528">
    <property type="entry name" value="MATE_fam"/>
</dbReference>
<gene>
    <name evidence="14" type="ORF">Aargi30884_20520</name>
</gene>
<evidence type="ECO:0000256" key="11">
    <source>
        <dbReference type="ARBA" id="ARBA00023136"/>
    </source>
</evidence>
<evidence type="ECO:0000256" key="3">
    <source>
        <dbReference type="ARBA" id="ARBA00010199"/>
    </source>
</evidence>
<evidence type="ECO:0000256" key="6">
    <source>
        <dbReference type="ARBA" id="ARBA00022449"/>
    </source>
</evidence>
<protein>
    <recommendedName>
        <fullName evidence="4">Probable multidrug resistance protein NorM</fullName>
    </recommendedName>
    <alternativeName>
        <fullName evidence="12">Multidrug-efflux transporter</fullName>
    </alternativeName>
</protein>
<keyword evidence="5" id="KW-0813">Transport</keyword>
<evidence type="ECO:0000256" key="8">
    <source>
        <dbReference type="ARBA" id="ARBA00022692"/>
    </source>
</evidence>
<evidence type="ECO:0000256" key="1">
    <source>
        <dbReference type="ARBA" id="ARBA00003408"/>
    </source>
</evidence>
<keyword evidence="9 13" id="KW-1133">Transmembrane helix</keyword>
<dbReference type="GO" id="GO:0005886">
    <property type="term" value="C:plasma membrane"/>
    <property type="evidence" value="ECO:0007669"/>
    <property type="project" value="UniProtKB-SubCell"/>
</dbReference>
<evidence type="ECO:0000256" key="2">
    <source>
        <dbReference type="ARBA" id="ARBA00004651"/>
    </source>
</evidence>
<feature type="transmembrane region" description="Helical" evidence="13">
    <location>
        <begin position="176"/>
        <end position="196"/>
    </location>
</feature>
<comment type="function">
    <text evidence="1">Multidrug efflux pump.</text>
</comment>
<feature type="transmembrane region" description="Helical" evidence="13">
    <location>
        <begin position="202"/>
        <end position="222"/>
    </location>
</feature>
<feature type="transmembrane region" description="Helical" evidence="13">
    <location>
        <begin position="262"/>
        <end position="281"/>
    </location>
</feature>
<feature type="transmembrane region" description="Helical" evidence="13">
    <location>
        <begin position="395"/>
        <end position="415"/>
    </location>
</feature>
<comment type="similarity">
    <text evidence="3">Belongs to the multi antimicrobial extrusion (MATE) (TC 2.A.66.1) family.</text>
</comment>
<feature type="transmembrane region" description="Helical" evidence="13">
    <location>
        <begin position="361"/>
        <end position="383"/>
    </location>
</feature>
<dbReference type="GO" id="GO:0006811">
    <property type="term" value="P:monoatomic ion transport"/>
    <property type="evidence" value="ECO:0007669"/>
    <property type="project" value="UniProtKB-KW"/>
</dbReference>
<comment type="subcellular location">
    <subcellularLocation>
        <location evidence="2">Cell membrane</location>
        <topology evidence="2">Multi-pass membrane protein</topology>
    </subcellularLocation>
</comment>
<evidence type="ECO:0000256" key="13">
    <source>
        <dbReference type="SAM" id="Phobius"/>
    </source>
</evidence>
<organism evidence="14 15">
    <name type="scientific">Amedibacterium intestinale</name>
    <dbReference type="NCBI Taxonomy" id="2583452"/>
    <lineage>
        <taxon>Bacteria</taxon>
        <taxon>Bacillati</taxon>
        <taxon>Bacillota</taxon>
        <taxon>Erysipelotrichia</taxon>
        <taxon>Erysipelotrichales</taxon>
        <taxon>Erysipelotrichaceae</taxon>
        <taxon>Amedibacterium</taxon>
    </lineage>
</organism>
<feature type="transmembrane region" description="Helical" evidence="13">
    <location>
        <begin position="141"/>
        <end position="164"/>
    </location>
</feature>
<name>A0A6N4TK62_9FIRM</name>
<accession>A0A6N4TK62</accession>
<dbReference type="Pfam" id="PF01554">
    <property type="entry name" value="MatE"/>
    <property type="match status" value="2"/>
</dbReference>
<keyword evidence="6" id="KW-0050">Antiport</keyword>
<evidence type="ECO:0000256" key="9">
    <source>
        <dbReference type="ARBA" id="ARBA00022989"/>
    </source>
</evidence>
<dbReference type="InterPro" id="IPR048279">
    <property type="entry name" value="MdtK-like"/>
</dbReference>
<dbReference type="PANTHER" id="PTHR43298:SF2">
    <property type="entry name" value="FMN_FAD EXPORTER YEEO-RELATED"/>
    <property type="match status" value="1"/>
</dbReference>
<dbReference type="NCBIfam" id="TIGR00797">
    <property type="entry name" value="matE"/>
    <property type="match status" value="1"/>
</dbReference>
<feature type="transmembrane region" description="Helical" evidence="13">
    <location>
        <begin position="329"/>
        <end position="349"/>
    </location>
</feature>
<dbReference type="EMBL" id="AP019695">
    <property type="protein sequence ID" value="BBK23149.1"/>
    <property type="molecule type" value="Genomic_DNA"/>
</dbReference>
<evidence type="ECO:0000256" key="4">
    <source>
        <dbReference type="ARBA" id="ARBA00020268"/>
    </source>
</evidence>
<evidence type="ECO:0000313" key="14">
    <source>
        <dbReference type="EMBL" id="BBK23149.1"/>
    </source>
</evidence>
<dbReference type="PIRSF" id="PIRSF006603">
    <property type="entry name" value="DinF"/>
    <property type="match status" value="1"/>
</dbReference>
<reference evidence="15" key="1">
    <citation type="submission" date="2019-05" db="EMBL/GenBank/DDBJ databases">
        <title>Complete genome sequencing of Absiella argi strain JCM 30884.</title>
        <authorList>
            <person name="Sakamoto M."/>
            <person name="Murakami T."/>
            <person name="Mori H."/>
        </authorList>
    </citation>
    <scope>NUCLEOTIDE SEQUENCE [LARGE SCALE GENOMIC DNA]</scope>
    <source>
        <strain evidence="15">JCM 30884</strain>
    </source>
</reference>
<feature type="transmembrane region" description="Helical" evidence="13">
    <location>
        <begin position="67"/>
        <end position="87"/>
    </location>
</feature>
<keyword evidence="10" id="KW-0406">Ion transport</keyword>
<evidence type="ECO:0000256" key="7">
    <source>
        <dbReference type="ARBA" id="ARBA00022475"/>
    </source>
</evidence>
<dbReference type="AlphaFoldDB" id="A0A6N4TK62"/>
<keyword evidence="15" id="KW-1185">Reference proteome</keyword>
<dbReference type="InterPro" id="IPR050222">
    <property type="entry name" value="MATE_MdtK"/>
</dbReference>